<proteinExistence type="predicted"/>
<evidence type="ECO:0000256" key="1">
    <source>
        <dbReference type="SAM" id="MobiDB-lite"/>
    </source>
</evidence>
<reference evidence="2 3" key="1">
    <citation type="submission" date="2024-09" db="EMBL/GenBank/DDBJ databases">
        <authorList>
            <person name="Sun Q."/>
            <person name="Mori K."/>
        </authorList>
    </citation>
    <scope>NUCLEOTIDE SEQUENCE [LARGE SCALE GENOMIC DNA]</scope>
    <source>
        <strain evidence="2 3">CCM 7609</strain>
    </source>
</reference>
<feature type="compositionally biased region" description="Low complexity" evidence="1">
    <location>
        <begin position="56"/>
        <end position="70"/>
    </location>
</feature>
<gene>
    <name evidence="2" type="ORF">ACFFX0_02555</name>
</gene>
<feature type="compositionally biased region" description="Basic residues" evidence="1">
    <location>
        <begin position="1"/>
        <end position="14"/>
    </location>
</feature>
<name>A0ABV5FTW4_9MICC</name>
<keyword evidence="3" id="KW-1185">Reference proteome</keyword>
<feature type="compositionally biased region" description="Basic residues" evidence="1">
    <location>
        <begin position="102"/>
        <end position="112"/>
    </location>
</feature>
<organism evidence="2 3">
    <name type="scientific">Citricoccus parietis</name>
    <dbReference type="NCBI Taxonomy" id="592307"/>
    <lineage>
        <taxon>Bacteria</taxon>
        <taxon>Bacillati</taxon>
        <taxon>Actinomycetota</taxon>
        <taxon>Actinomycetes</taxon>
        <taxon>Micrococcales</taxon>
        <taxon>Micrococcaceae</taxon>
        <taxon>Citricoccus</taxon>
    </lineage>
</organism>
<feature type="region of interest" description="Disordered" evidence="1">
    <location>
        <begin position="1"/>
        <end position="142"/>
    </location>
</feature>
<dbReference type="EMBL" id="JBHMFI010000001">
    <property type="protein sequence ID" value="MFB9070132.1"/>
    <property type="molecule type" value="Genomic_DNA"/>
</dbReference>
<feature type="compositionally biased region" description="Basic and acidic residues" evidence="1">
    <location>
        <begin position="17"/>
        <end position="26"/>
    </location>
</feature>
<feature type="compositionally biased region" description="Low complexity" evidence="1">
    <location>
        <begin position="36"/>
        <end position="47"/>
    </location>
</feature>
<accession>A0ABV5FTW4</accession>
<sequence>MERQGRHGGPHGPRRLPGSDDGDRRQSPMPWPPPTRSTSVRPSSWTRASPLPAGNSSPTSTPTDWSWWMTRTTSMPPSARPARKTRRWASPPIPTAGTTRTRAGRCRSRSARSRPPASPSPPTWASWRAPRTRPPPGWPSTS</sequence>
<evidence type="ECO:0000313" key="3">
    <source>
        <dbReference type="Proteomes" id="UP001589575"/>
    </source>
</evidence>
<comment type="caution">
    <text evidence="2">The sequence shown here is derived from an EMBL/GenBank/DDBJ whole genome shotgun (WGS) entry which is preliminary data.</text>
</comment>
<protein>
    <submittedName>
        <fullName evidence="2">Uncharacterized protein</fullName>
    </submittedName>
</protein>
<feature type="compositionally biased region" description="Pro residues" evidence="1">
    <location>
        <begin position="132"/>
        <end position="142"/>
    </location>
</feature>
<evidence type="ECO:0000313" key="2">
    <source>
        <dbReference type="EMBL" id="MFB9070132.1"/>
    </source>
</evidence>
<dbReference type="Proteomes" id="UP001589575">
    <property type="component" value="Unassembled WGS sequence"/>
</dbReference>